<accession>A0A7X0ZEQ6</accession>
<dbReference type="RefSeq" id="WP_185605288.1">
    <property type="nucleotide sequence ID" value="NZ_JAARZC010000006.1"/>
</dbReference>
<dbReference type="InterPro" id="IPR036291">
    <property type="entry name" value="NAD(P)-bd_dom_sf"/>
</dbReference>
<dbReference type="PANTHER" id="PTHR43333">
    <property type="entry name" value="2-HACID_DH_C DOMAIN-CONTAINING PROTEIN"/>
    <property type="match status" value="1"/>
</dbReference>
<dbReference type="Pfam" id="PF00389">
    <property type="entry name" value="2-Hacid_dh"/>
    <property type="match status" value="1"/>
</dbReference>
<feature type="domain" description="D-isomer specific 2-hydroxyacid dehydrogenase catalytic" evidence="5">
    <location>
        <begin position="10"/>
        <end position="307"/>
    </location>
</feature>
<evidence type="ECO:0000259" key="5">
    <source>
        <dbReference type="Pfam" id="PF00389"/>
    </source>
</evidence>
<dbReference type="InterPro" id="IPR006139">
    <property type="entry name" value="D-isomer_2_OHA_DH_cat_dom"/>
</dbReference>
<gene>
    <name evidence="7" type="ORF">HCB49_13955</name>
</gene>
<comment type="caution">
    <text evidence="7">The sequence shown here is derived from an EMBL/GenBank/DDBJ whole genome shotgun (WGS) entry which is preliminary data.</text>
</comment>
<sequence length="313" mass="35474">MNILFTLDVPEHLKTLQAEKFPDDTFYYESNNHFADLAEIDIIVTYGSNITEEKIKQAKKLQLIMVFSAGVDSLPREIIQERQIKVANVRGIHAIPMGEYALSFMLSHVKKATFFYKMQKEKNWASEEPITELAGKTLVVAGTGAIGAKVAEFAKAFDMQVIGINTTGHLVKPFSKTYAMDDIEKVAPLADFFVSVLPHTEQTTGIYSLSFFEQMKENAAFINIGRGSAVELNVLEQASKQQLIAHFYLDVLPEEPLSEDNYLWGTNNVTITPHVSGHSDKYLERSFEIWFENIHLLKENKQLRNEIDLSRGY</sequence>
<dbReference type="PANTHER" id="PTHR43333:SF1">
    <property type="entry name" value="D-ISOMER SPECIFIC 2-HYDROXYACID DEHYDROGENASE NAD-BINDING DOMAIN-CONTAINING PROTEIN"/>
    <property type="match status" value="1"/>
</dbReference>
<dbReference type="InterPro" id="IPR006140">
    <property type="entry name" value="D-isomer_DH_NAD-bd"/>
</dbReference>
<proteinExistence type="inferred from homology"/>
<dbReference type="SUPFAM" id="SSF51735">
    <property type="entry name" value="NAD(P)-binding Rossmann-fold domains"/>
    <property type="match status" value="1"/>
</dbReference>
<dbReference type="GO" id="GO:0051287">
    <property type="term" value="F:NAD binding"/>
    <property type="evidence" value="ECO:0007669"/>
    <property type="project" value="InterPro"/>
</dbReference>
<evidence type="ECO:0000256" key="1">
    <source>
        <dbReference type="ARBA" id="ARBA00005854"/>
    </source>
</evidence>
<dbReference type="EMBL" id="JAARZC010000006">
    <property type="protein sequence ID" value="MBC2251096.1"/>
    <property type="molecule type" value="Genomic_DNA"/>
</dbReference>
<dbReference type="Proteomes" id="UP000559864">
    <property type="component" value="Unassembled WGS sequence"/>
</dbReference>
<keyword evidence="2 4" id="KW-0560">Oxidoreductase</keyword>
<feature type="domain" description="D-isomer specific 2-hydroxyacid dehydrogenase NAD-binding" evidence="6">
    <location>
        <begin position="103"/>
        <end position="276"/>
    </location>
</feature>
<dbReference type="GO" id="GO:0016616">
    <property type="term" value="F:oxidoreductase activity, acting on the CH-OH group of donors, NAD or NADP as acceptor"/>
    <property type="evidence" value="ECO:0007669"/>
    <property type="project" value="InterPro"/>
</dbReference>
<evidence type="ECO:0000313" key="8">
    <source>
        <dbReference type="Proteomes" id="UP000559864"/>
    </source>
</evidence>
<keyword evidence="3" id="KW-0520">NAD</keyword>
<reference evidence="7 8" key="1">
    <citation type="submission" date="2020-03" db="EMBL/GenBank/DDBJ databases">
        <title>Soil Listeria distribution.</title>
        <authorList>
            <person name="Liao J."/>
            <person name="Wiedmann M."/>
        </authorList>
    </citation>
    <scope>NUCLEOTIDE SEQUENCE [LARGE SCALE GENOMIC DNA]</scope>
    <source>
        <strain evidence="7 8">FSL L7-0123</strain>
    </source>
</reference>
<evidence type="ECO:0000313" key="7">
    <source>
        <dbReference type="EMBL" id="MBC2251096.1"/>
    </source>
</evidence>
<evidence type="ECO:0000256" key="3">
    <source>
        <dbReference type="ARBA" id="ARBA00023027"/>
    </source>
</evidence>
<evidence type="ECO:0000256" key="2">
    <source>
        <dbReference type="ARBA" id="ARBA00023002"/>
    </source>
</evidence>
<evidence type="ECO:0000256" key="4">
    <source>
        <dbReference type="RuleBase" id="RU003719"/>
    </source>
</evidence>
<name>A0A7X0ZEQ6_9LIST</name>
<dbReference type="AlphaFoldDB" id="A0A7X0ZEQ6"/>
<dbReference type="SUPFAM" id="SSF52283">
    <property type="entry name" value="Formate/glycerate dehydrogenase catalytic domain-like"/>
    <property type="match status" value="1"/>
</dbReference>
<dbReference type="Gene3D" id="3.40.50.720">
    <property type="entry name" value="NAD(P)-binding Rossmann-like Domain"/>
    <property type="match status" value="2"/>
</dbReference>
<organism evidence="7 8">
    <name type="scientific">Listeria cossartiae subsp. cayugensis</name>
    <dbReference type="NCBI Taxonomy" id="2713505"/>
    <lineage>
        <taxon>Bacteria</taxon>
        <taxon>Bacillati</taxon>
        <taxon>Bacillota</taxon>
        <taxon>Bacilli</taxon>
        <taxon>Bacillales</taxon>
        <taxon>Listeriaceae</taxon>
        <taxon>Listeria</taxon>
        <taxon>Listeria cossartiae</taxon>
    </lineage>
</organism>
<dbReference type="Pfam" id="PF02826">
    <property type="entry name" value="2-Hacid_dh_C"/>
    <property type="match status" value="1"/>
</dbReference>
<protein>
    <submittedName>
        <fullName evidence="7">Dehydrogenase</fullName>
    </submittedName>
</protein>
<comment type="similarity">
    <text evidence="1 4">Belongs to the D-isomer specific 2-hydroxyacid dehydrogenase family.</text>
</comment>
<evidence type="ECO:0000259" key="6">
    <source>
        <dbReference type="Pfam" id="PF02826"/>
    </source>
</evidence>